<proteinExistence type="inferred from homology"/>
<evidence type="ECO:0000259" key="5">
    <source>
        <dbReference type="SMART" id="SM00385"/>
    </source>
</evidence>
<accession>A0ABD3R1R2</accession>
<dbReference type="InterPro" id="IPR013763">
    <property type="entry name" value="Cyclin-like_dom"/>
</dbReference>
<dbReference type="GO" id="GO:0051301">
    <property type="term" value="P:cell division"/>
    <property type="evidence" value="ECO:0007669"/>
    <property type="project" value="UniProtKB-KW"/>
</dbReference>
<reference evidence="6 7" key="1">
    <citation type="journal article" date="2020" name="G3 (Bethesda)">
        <title>Improved Reference Genome for Cyclotella cryptica CCMP332, a Model for Cell Wall Morphogenesis, Salinity Adaptation, and Lipid Production in Diatoms (Bacillariophyta).</title>
        <authorList>
            <person name="Roberts W.R."/>
            <person name="Downey K.M."/>
            <person name="Ruck E.C."/>
            <person name="Traller J.C."/>
            <person name="Alverson A.J."/>
        </authorList>
    </citation>
    <scope>NUCLEOTIDE SEQUENCE [LARGE SCALE GENOMIC DNA]</scope>
    <source>
        <strain evidence="6 7">CCMP332</strain>
    </source>
</reference>
<dbReference type="InterPro" id="IPR036915">
    <property type="entry name" value="Cyclin-like_sf"/>
</dbReference>
<dbReference type="InterPro" id="IPR048258">
    <property type="entry name" value="Cyclins_cyclin-box"/>
</dbReference>
<dbReference type="SUPFAM" id="SSF47954">
    <property type="entry name" value="Cyclin-like"/>
    <property type="match status" value="1"/>
</dbReference>
<name>A0ABD3R1R2_9STRA</name>
<dbReference type="PANTHER" id="PTHR10177">
    <property type="entry name" value="CYCLINS"/>
    <property type="match status" value="1"/>
</dbReference>
<keyword evidence="2 4" id="KW-0195">Cyclin</keyword>
<dbReference type="AlphaFoldDB" id="A0ABD3R1R2"/>
<comment type="caution">
    <text evidence="6">The sequence shown here is derived from an EMBL/GenBank/DDBJ whole genome shotgun (WGS) entry which is preliminary data.</text>
</comment>
<dbReference type="EMBL" id="JABMIG020000004">
    <property type="protein sequence ID" value="KAL3805106.1"/>
    <property type="molecule type" value="Genomic_DNA"/>
</dbReference>
<dbReference type="PROSITE" id="PS00292">
    <property type="entry name" value="CYCLINS"/>
    <property type="match status" value="1"/>
</dbReference>
<comment type="similarity">
    <text evidence="4">Belongs to the cyclin family.</text>
</comment>
<evidence type="ECO:0000256" key="1">
    <source>
        <dbReference type="ARBA" id="ARBA00022618"/>
    </source>
</evidence>
<gene>
    <name evidence="6" type="ORF">HJC23_003334</name>
</gene>
<evidence type="ECO:0000256" key="3">
    <source>
        <dbReference type="ARBA" id="ARBA00023306"/>
    </source>
</evidence>
<keyword evidence="3" id="KW-0131">Cell cycle</keyword>
<dbReference type="Gene3D" id="1.10.472.10">
    <property type="entry name" value="Cyclin-like"/>
    <property type="match status" value="2"/>
</dbReference>
<dbReference type="FunFam" id="1.10.472.10:FF:000093">
    <property type="entry name" value="Predicted protein"/>
    <property type="match status" value="1"/>
</dbReference>
<evidence type="ECO:0000256" key="4">
    <source>
        <dbReference type="RuleBase" id="RU000383"/>
    </source>
</evidence>
<evidence type="ECO:0000313" key="6">
    <source>
        <dbReference type="EMBL" id="KAL3805106.1"/>
    </source>
</evidence>
<keyword evidence="7" id="KW-1185">Reference proteome</keyword>
<dbReference type="InterPro" id="IPR039361">
    <property type="entry name" value="Cyclin"/>
</dbReference>
<protein>
    <recommendedName>
        <fullName evidence="5">Cyclin-like domain-containing protein</fullName>
    </recommendedName>
</protein>
<dbReference type="Pfam" id="PF00134">
    <property type="entry name" value="Cyclin_N"/>
    <property type="match status" value="1"/>
</dbReference>
<evidence type="ECO:0000256" key="2">
    <source>
        <dbReference type="ARBA" id="ARBA00023127"/>
    </source>
</evidence>
<keyword evidence="1" id="KW-0132">Cell division</keyword>
<dbReference type="SMART" id="SM00385">
    <property type="entry name" value="CYCLIN"/>
    <property type="match status" value="1"/>
</dbReference>
<dbReference type="InterPro" id="IPR006671">
    <property type="entry name" value="Cyclin_N"/>
</dbReference>
<evidence type="ECO:0000313" key="7">
    <source>
        <dbReference type="Proteomes" id="UP001516023"/>
    </source>
</evidence>
<dbReference type="Proteomes" id="UP001516023">
    <property type="component" value="Unassembled WGS sequence"/>
</dbReference>
<feature type="domain" description="Cyclin-like" evidence="5">
    <location>
        <begin position="70"/>
        <end position="157"/>
    </location>
</feature>
<organism evidence="6 7">
    <name type="scientific">Cyclotella cryptica</name>
    <dbReference type="NCBI Taxonomy" id="29204"/>
    <lineage>
        <taxon>Eukaryota</taxon>
        <taxon>Sar</taxon>
        <taxon>Stramenopiles</taxon>
        <taxon>Ochrophyta</taxon>
        <taxon>Bacillariophyta</taxon>
        <taxon>Coscinodiscophyceae</taxon>
        <taxon>Thalassiosirophycidae</taxon>
        <taxon>Stephanodiscales</taxon>
        <taxon>Stephanodiscaceae</taxon>
        <taxon>Cyclotella</taxon>
    </lineage>
</organism>
<sequence>MFVHTVSAVELMDRFQTLLEQENTTYHFNNYLSPSYQLDCLYSTSSNRHADRDARDLSEQKTYWRSKLCAWMYHVVDKNVLDRELVEISMSYMDRYLAQHPIHDSQGFQLVGMTSLYLAIKIFRHEGKGAAMSSFVKLSQGVFTIQDFVETEQAMLDTLQWRMHPPTSLAFLELLILFLPRGACIPSARRALYERIKFLLELCVTVQFFFNKKSSNIAIAAFIEVMEHEDKPNVSDVKYHVHFRKCVHSICGIDCDSDEVLECIEAMTIVHQNAWHDLKEELMMEDGCGDKSPTGTTVPSSVVSP</sequence>